<keyword evidence="4" id="KW-0479">Metal-binding</keyword>
<dbReference type="PROSITE" id="PS51379">
    <property type="entry name" value="4FE4S_FER_2"/>
    <property type="match status" value="1"/>
</dbReference>
<dbReference type="GO" id="GO:0046872">
    <property type="term" value="F:metal ion binding"/>
    <property type="evidence" value="ECO:0007669"/>
    <property type="project" value="UniProtKB-KW"/>
</dbReference>
<gene>
    <name evidence="8" type="ORF">H0P51_15790</name>
</gene>
<reference evidence="9" key="1">
    <citation type="submission" date="2020-07" db="EMBL/GenBank/DDBJ databases">
        <title>Description of Mycobacterium gordonae subsp. intergordonae subsp.nov. and Mycobacterium gordonae subsp. gordonae subsp. nov.</title>
        <authorList>
            <person name="Yu X."/>
        </authorList>
    </citation>
    <scope>NUCLEOTIDE SEQUENCE [LARGE SCALE GENOMIC DNA]</scope>
    <source>
        <strain evidence="9">24</strain>
    </source>
</reference>
<dbReference type="GO" id="GO:0016020">
    <property type="term" value="C:membrane"/>
    <property type="evidence" value="ECO:0007669"/>
    <property type="project" value="InterPro"/>
</dbReference>
<evidence type="ECO:0000256" key="5">
    <source>
        <dbReference type="ARBA" id="ARBA00023004"/>
    </source>
</evidence>
<keyword evidence="3" id="KW-0004">4Fe-4S</keyword>
<dbReference type="InterPro" id="IPR006137">
    <property type="entry name" value="NADH_UbQ_OxRdtase-like_20kDa"/>
</dbReference>
<evidence type="ECO:0000256" key="4">
    <source>
        <dbReference type="ARBA" id="ARBA00022723"/>
    </source>
</evidence>
<evidence type="ECO:0000313" key="9">
    <source>
        <dbReference type="Proteomes" id="UP000510682"/>
    </source>
</evidence>
<keyword evidence="6" id="KW-0411">Iron-sulfur</keyword>
<feature type="domain" description="4Fe-4S ferredoxin-type" evidence="7">
    <location>
        <begin position="62"/>
        <end position="90"/>
    </location>
</feature>
<protein>
    <submittedName>
        <fullName evidence="8">Ferredoxin</fullName>
    </submittedName>
</protein>
<evidence type="ECO:0000256" key="1">
    <source>
        <dbReference type="ARBA" id="ARBA00001966"/>
    </source>
</evidence>
<dbReference type="Pfam" id="PF13459">
    <property type="entry name" value="Fer4_15"/>
    <property type="match status" value="1"/>
</dbReference>
<name>A0A7D6DY54_9MYCO</name>
<dbReference type="Pfam" id="PF01058">
    <property type="entry name" value="Oxidored_q6"/>
    <property type="match status" value="1"/>
</dbReference>
<dbReference type="Gene3D" id="3.30.70.20">
    <property type="match status" value="1"/>
</dbReference>
<dbReference type="GO" id="GO:0042773">
    <property type="term" value="P:ATP synthesis coupled electron transport"/>
    <property type="evidence" value="ECO:0007669"/>
    <property type="project" value="InterPro"/>
</dbReference>
<dbReference type="SUPFAM" id="SSF56770">
    <property type="entry name" value="HydA/Nqo6-like"/>
    <property type="match status" value="1"/>
</dbReference>
<reference evidence="8 9" key="2">
    <citation type="submission" date="2020-07" db="EMBL/GenBank/DDBJ databases">
        <authorList>
            <person name="Yu X."/>
        </authorList>
    </citation>
    <scope>NUCLEOTIDE SEQUENCE [LARGE SCALE GENOMIC DNA]</scope>
    <source>
        <strain evidence="9">24</strain>
    </source>
</reference>
<dbReference type="Gene3D" id="3.40.50.12280">
    <property type="match status" value="1"/>
</dbReference>
<dbReference type="AlphaFoldDB" id="A0A7D6DY54"/>
<dbReference type="Proteomes" id="UP000510682">
    <property type="component" value="Chromosome"/>
</dbReference>
<evidence type="ECO:0000313" key="8">
    <source>
        <dbReference type="EMBL" id="QLL05341.1"/>
    </source>
</evidence>
<keyword evidence="9" id="KW-1185">Reference proteome</keyword>
<dbReference type="SUPFAM" id="SSF54862">
    <property type="entry name" value="4Fe-4S ferredoxins"/>
    <property type="match status" value="1"/>
</dbReference>
<keyword evidence="5" id="KW-0408">Iron</keyword>
<dbReference type="PROSITE" id="PS00643">
    <property type="entry name" value="COMPLEX1_75K_3"/>
    <property type="match status" value="1"/>
</dbReference>
<dbReference type="InterPro" id="IPR052375">
    <property type="entry name" value="Complex_I_20kDa-like"/>
</dbReference>
<reference evidence="9" key="3">
    <citation type="submission" date="2023-07" db="EMBL/GenBank/DDBJ databases">
        <title>Description of Mycobacterium gordonae subsp. intergordonae subsp.nov. and Mycobacterium gordonae subsp. gordonae subsp. nov.</title>
        <authorList>
            <person name="Huang H."/>
        </authorList>
    </citation>
    <scope>NUCLEOTIDE SEQUENCE [LARGE SCALE GENOMIC DNA]</scope>
    <source>
        <strain evidence="9">24</strain>
    </source>
</reference>
<dbReference type="InterPro" id="IPR017896">
    <property type="entry name" value="4Fe4S_Fe-S-bd"/>
</dbReference>
<evidence type="ECO:0000259" key="7">
    <source>
        <dbReference type="PROSITE" id="PS51379"/>
    </source>
</evidence>
<comment type="cofactor">
    <cofactor evidence="1">
        <name>[4Fe-4S] cluster</name>
        <dbReference type="ChEBI" id="CHEBI:49883"/>
    </cofactor>
</comment>
<accession>A0A7D6DY54</accession>
<evidence type="ECO:0000256" key="6">
    <source>
        <dbReference type="ARBA" id="ARBA00023014"/>
    </source>
</evidence>
<dbReference type="PANTHER" id="PTHR42989:SF1">
    <property type="entry name" value="FORMATE HYDROGENLYASE SUBUNIT 7-RELATED"/>
    <property type="match status" value="1"/>
</dbReference>
<dbReference type="GO" id="GO:0008137">
    <property type="term" value="F:NADH dehydrogenase (ubiquinone) activity"/>
    <property type="evidence" value="ECO:0007669"/>
    <property type="project" value="InterPro"/>
</dbReference>
<proteinExistence type="inferred from homology"/>
<evidence type="ECO:0000256" key="2">
    <source>
        <dbReference type="ARBA" id="ARBA00009173"/>
    </source>
</evidence>
<sequence length="266" mass="28372">MPWIFRGLRDGIITSRWPTRADDYFDQFPAGVGINDNSLYADPVQLASAAQACPTGAISVEPQPQLDRARCILCGRCVQLAPEWFGWEPGSDTARLTRAGLVVGDIEETDEAIVQVRAALGRRVRRLRRSVHLRHIDTGSDGSDEWEIQALTNPVYDLHRLGIFFTASPRHADILLITGIGAAGMVEPLRRTLVAMPNPTVVIAVGTDAVSGGLIGGGYTGGVGISDVVPVDVWIPGAPASPFSVLHGILLALGRVPLPAGRSAQC</sequence>
<dbReference type="KEGG" id="mgor:H0P51_15790"/>
<evidence type="ECO:0000256" key="3">
    <source>
        <dbReference type="ARBA" id="ARBA00022485"/>
    </source>
</evidence>
<dbReference type="GO" id="GO:0051539">
    <property type="term" value="F:4 iron, 4 sulfur cluster binding"/>
    <property type="evidence" value="ECO:0007669"/>
    <property type="project" value="UniProtKB-KW"/>
</dbReference>
<organism evidence="8 9">
    <name type="scientific">Mycobacterium vicinigordonae</name>
    <dbReference type="NCBI Taxonomy" id="1719132"/>
    <lineage>
        <taxon>Bacteria</taxon>
        <taxon>Bacillati</taxon>
        <taxon>Actinomycetota</taxon>
        <taxon>Actinomycetes</taxon>
        <taxon>Mycobacteriales</taxon>
        <taxon>Mycobacteriaceae</taxon>
        <taxon>Mycobacterium</taxon>
    </lineage>
</organism>
<dbReference type="PANTHER" id="PTHR42989">
    <property type="entry name" value="HYDROGENASE-4 COMPONENT I"/>
    <property type="match status" value="1"/>
</dbReference>
<comment type="similarity">
    <text evidence="2">Belongs to the complex I 20 kDa subunit family.</text>
</comment>
<dbReference type="InterPro" id="IPR000283">
    <property type="entry name" value="NADH_UbQ_OxRdtase_75kDa_su_CS"/>
</dbReference>
<dbReference type="EMBL" id="CP059165">
    <property type="protein sequence ID" value="QLL05341.1"/>
    <property type="molecule type" value="Genomic_DNA"/>
</dbReference>